<dbReference type="AlphaFoldDB" id="A0A4R6QPQ5"/>
<proteinExistence type="predicted"/>
<accession>A0A4R6QPQ5</accession>
<gene>
    <name evidence="2" type="ORF">DES47_102732</name>
</gene>
<dbReference type="InParanoid" id="A0A4R6QPQ5"/>
<reference evidence="2 3" key="1">
    <citation type="submission" date="2019-03" db="EMBL/GenBank/DDBJ databases">
        <title>Genomic Encyclopedia of Type Strains, Phase IV (KMG-IV): sequencing the most valuable type-strain genomes for metagenomic binning, comparative biology and taxonomic classification.</title>
        <authorList>
            <person name="Goeker M."/>
        </authorList>
    </citation>
    <scope>NUCLEOTIDE SEQUENCE [LARGE SCALE GENOMIC DNA]</scope>
    <source>
        <strain evidence="2 3">DSM 16998</strain>
    </source>
</reference>
<evidence type="ECO:0000313" key="2">
    <source>
        <dbReference type="EMBL" id="TDP72986.1"/>
    </source>
</evidence>
<evidence type="ECO:0000259" key="1">
    <source>
        <dbReference type="Pfam" id="PF06527"/>
    </source>
</evidence>
<dbReference type="Pfam" id="PF06527">
    <property type="entry name" value="TniQ"/>
    <property type="match status" value="1"/>
</dbReference>
<dbReference type="RefSeq" id="WP_208114942.1">
    <property type="nucleotide sequence ID" value="NZ_SNXS01000002.1"/>
</dbReference>
<dbReference type="InterPro" id="IPR009492">
    <property type="entry name" value="TniQ"/>
</dbReference>
<sequence>MLLTKVRQLAYVPTAAQGESPSSWITRAALSQGVRIRAFTNFLGWKFAYDWDQDILFTRAFGHEVATMPELVGLSEATNLISALLVARAFRGSHLLYRSSGAGRSAPFSRYCVECLEEAVSPFFRVQWRFQNWRYCPKHECLLEDACPSCGIPPCLPISMMCAKRQGGILRSLKHCGKCGLLLTKLAPVTLQQARLAGISDADLATMQRVQAHIEEISHSGSSDADLPHRMSARKPEVFVESFSMPSTIIDATQARRRLGLLPPVAMPAVYPYPVADR</sequence>
<comment type="caution">
    <text evidence="2">The sequence shown here is derived from an EMBL/GenBank/DDBJ whole genome shotgun (WGS) entry which is preliminary data.</text>
</comment>
<protein>
    <submittedName>
        <fullName evidence="2">TniQ protein</fullName>
    </submittedName>
</protein>
<name>A0A4R6QPQ5_9BURK</name>
<feature type="domain" description="TniQ" evidence="1">
    <location>
        <begin position="12"/>
        <end position="143"/>
    </location>
</feature>
<keyword evidence="3" id="KW-1185">Reference proteome</keyword>
<dbReference type="Proteomes" id="UP000295361">
    <property type="component" value="Unassembled WGS sequence"/>
</dbReference>
<dbReference type="EMBL" id="SNXS01000002">
    <property type="protein sequence ID" value="TDP72986.1"/>
    <property type="molecule type" value="Genomic_DNA"/>
</dbReference>
<organism evidence="2 3">
    <name type="scientific">Roseateles toxinivorans</name>
    <dbReference type="NCBI Taxonomy" id="270368"/>
    <lineage>
        <taxon>Bacteria</taxon>
        <taxon>Pseudomonadati</taxon>
        <taxon>Pseudomonadota</taxon>
        <taxon>Betaproteobacteria</taxon>
        <taxon>Burkholderiales</taxon>
        <taxon>Sphaerotilaceae</taxon>
        <taxon>Roseateles</taxon>
    </lineage>
</organism>
<evidence type="ECO:0000313" key="3">
    <source>
        <dbReference type="Proteomes" id="UP000295361"/>
    </source>
</evidence>